<sequence>MGNTFTSCTNRRRTVENRTSVPSKNNSKHEINSNIAYSHDEPDLLECLLMDYNDNDLINRLLGCTYGKVLNYLQEFSVC</sequence>
<dbReference type="EMBL" id="CAJOBB010005038">
    <property type="protein sequence ID" value="CAF4113393.1"/>
    <property type="molecule type" value="Genomic_DNA"/>
</dbReference>
<proteinExistence type="predicted"/>
<dbReference type="Proteomes" id="UP000663868">
    <property type="component" value="Unassembled WGS sequence"/>
</dbReference>
<evidence type="ECO:0000313" key="2">
    <source>
        <dbReference type="EMBL" id="CAF4113393.1"/>
    </source>
</evidence>
<feature type="region of interest" description="Disordered" evidence="1">
    <location>
        <begin position="1"/>
        <end position="27"/>
    </location>
</feature>
<gene>
    <name evidence="2" type="ORF">KXQ929_LOCUS35214</name>
</gene>
<protein>
    <submittedName>
        <fullName evidence="2">Uncharacterized protein</fullName>
    </submittedName>
</protein>
<comment type="caution">
    <text evidence="2">The sequence shown here is derived from an EMBL/GenBank/DDBJ whole genome shotgun (WGS) entry which is preliminary data.</text>
</comment>
<evidence type="ECO:0000313" key="3">
    <source>
        <dbReference type="Proteomes" id="UP000663868"/>
    </source>
</evidence>
<organism evidence="2 3">
    <name type="scientific">Adineta steineri</name>
    <dbReference type="NCBI Taxonomy" id="433720"/>
    <lineage>
        <taxon>Eukaryota</taxon>
        <taxon>Metazoa</taxon>
        <taxon>Spiralia</taxon>
        <taxon>Gnathifera</taxon>
        <taxon>Rotifera</taxon>
        <taxon>Eurotatoria</taxon>
        <taxon>Bdelloidea</taxon>
        <taxon>Adinetida</taxon>
        <taxon>Adinetidae</taxon>
        <taxon>Adineta</taxon>
    </lineage>
</organism>
<dbReference type="AlphaFoldDB" id="A0A819VST4"/>
<name>A0A819VST4_9BILA</name>
<evidence type="ECO:0000256" key="1">
    <source>
        <dbReference type="SAM" id="MobiDB-lite"/>
    </source>
</evidence>
<accession>A0A819VST4</accession>
<reference evidence="2" key="1">
    <citation type="submission" date="2021-02" db="EMBL/GenBank/DDBJ databases">
        <authorList>
            <person name="Nowell W R."/>
        </authorList>
    </citation>
    <scope>NUCLEOTIDE SEQUENCE</scope>
</reference>